<gene>
    <name evidence="2" type="ORF">OEW28_15005</name>
</gene>
<evidence type="ECO:0000313" key="2">
    <source>
        <dbReference type="EMBL" id="MCV2869938.1"/>
    </source>
</evidence>
<feature type="transmembrane region" description="Helical" evidence="1">
    <location>
        <begin position="101"/>
        <end position="121"/>
    </location>
</feature>
<keyword evidence="1" id="KW-1133">Transmembrane helix</keyword>
<feature type="transmembrane region" description="Helical" evidence="1">
    <location>
        <begin position="69"/>
        <end position="89"/>
    </location>
</feature>
<dbReference type="EMBL" id="JAOWKY010000004">
    <property type="protein sequence ID" value="MCV2869938.1"/>
    <property type="molecule type" value="Genomic_DNA"/>
</dbReference>
<accession>A0ABT2ZFM2</accession>
<keyword evidence="3" id="KW-1185">Reference proteome</keyword>
<dbReference type="Proteomes" id="UP001652542">
    <property type="component" value="Unassembled WGS sequence"/>
</dbReference>
<evidence type="ECO:0000256" key="1">
    <source>
        <dbReference type="SAM" id="Phobius"/>
    </source>
</evidence>
<sequence length="162" mass="17090">MAVTDDIVATYRGPRRVVARLLAGERHEARPLAYLLAALVLFLVARAPAMSRDAFVDPASPLSQRVMAMALALGALLPVFYGLAALGGLAARAAGGRGDWFGARIALFWALLAIAPLVLLQGLVDAFVGPGPALTATGIVVFVLFMWFWIAGLAQSEFGERA</sequence>
<reference evidence="2 3" key="1">
    <citation type="submission" date="2022-10" db="EMBL/GenBank/DDBJ databases">
        <title>Defluviimonas sp. nov., isolated from ocean surface water.</title>
        <authorList>
            <person name="He W."/>
            <person name="Wang L."/>
            <person name="Zhang D.-F."/>
        </authorList>
    </citation>
    <scope>NUCLEOTIDE SEQUENCE [LARGE SCALE GENOMIC DNA]</scope>
    <source>
        <strain evidence="2 3">WL0002</strain>
    </source>
</reference>
<comment type="caution">
    <text evidence="2">The sequence shown here is derived from an EMBL/GenBank/DDBJ whole genome shotgun (WGS) entry which is preliminary data.</text>
</comment>
<keyword evidence="1" id="KW-0472">Membrane</keyword>
<feature type="transmembrane region" description="Helical" evidence="1">
    <location>
        <begin position="133"/>
        <end position="154"/>
    </location>
</feature>
<name>A0ABT2ZFM2_9RHOB</name>
<proteinExistence type="predicted"/>
<organism evidence="2 3">
    <name type="scientific">Albidovulum marisflavi</name>
    <dbReference type="NCBI Taxonomy" id="2984159"/>
    <lineage>
        <taxon>Bacteria</taxon>
        <taxon>Pseudomonadati</taxon>
        <taxon>Pseudomonadota</taxon>
        <taxon>Alphaproteobacteria</taxon>
        <taxon>Rhodobacterales</taxon>
        <taxon>Paracoccaceae</taxon>
        <taxon>Albidovulum</taxon>
    </lineage>
</organism>
<feature type="transmembrane region" description="Helical" evidence="1">
    <location>
        <begin position="32"/>
        <end position="49"/>
    </location>
</feature>
<protein>
    <submittedName>
        <fullName evidence="2">YIP1 family protein</fullName>
    </submittedName>
</protein>
<dbReference type="RefSeq" id="WP_263735608.1">
    <property type="nucleotide sequence ID" value="NZ_JAOWKY010000004.1"/>
</dbReference>
<keyword evidence="1" id="KW-0812">Transmembrane</keyword>
<evidence type="ECO:0000313" key="3">
    <source>
        <dbReference type="Proteomes" id="UP001652542"/>
    </source>
</evidence>